<dbReference type="RefSeq" id="WP_006807317.1">
    <property type="nucleotide sequence ID" value="NZ_ADAD01000117.1"/>
</dbReference>
<keyword evidence="3" id="KW-1185">Reference proteome</keyword>
<dbReference type="eggNOG" id="COG3723">
    <property type="taxonomic scope" value="Bacteria"/>
</dbReference>
<evidence type="ECO:0000313" key="2">
    <source>
        <dbReference type="EMBL" id="EEY35049.1"/>
    </source>
</evidence>
<accession>D0GLJ4</accession>
<comment type="caution">
    <text evidence="2">The sequence shown here is derived from an EMBL/GenBank/DDBJ whole genome shotgun (WGS) entry which is preliminary data.</text>
</comment>
<dbReference type="InterPro" id="IPR010183">
    <property type="entry name" value="Phage_lambda_Bet"/>
</dbReference>
<name>D0GLJ4_9FUSO</name>
<protein>
    <submittedName>
        <fullName evidence="2">Phage recombination protein Bet</fullName>
    </submittedName>
</protein>
<dbReference type="Proteomes" id="UP000004226">
    <property type="component" value="Unassembled WGS sequence"/>
</dbReference>
<dbReference type="InterPro" id="IPR018330">
    <property type="entry name" value="RecT_fam"/>
</dbReference>
<evidence type="ECO:0000256" key="1">
    <source>
        <dbReference type="SAM" id="MobiDB-lite"/>
    </source>
</evidence>
<reference evidence="2 3" key="1">
    <citation type="submission" date="2009-10" db="EMBL/GenBank/DDBJ databases">
        <authorList>
            <person name="Harkins D.M."/>
            <person name="Madupu R."/>
            <person name="Durkin A.S."/>
            <person name="Torralba M."/>
            <person name="Methe B."/>
            <person name="Sutton G.G."/>
            <person name="Strausberg R.L."/>
            <person name="Nelson K.E."/>
        </authorList>
    </citation>
    <scope>NUCLEOTIDE SEQUENCE [LARGE SCALE GENOMIC DNA]</scope>
    <source>
        <strain evidence="2 3">F0264</strain>
    </source>
</reference>
<feature type="region of interest" description="Disordered" evidence="1">
    <location>
        <begin position="215"/>
        <end position="251"/>
    </location>
</feature>
<proteinExistence type="predicted"/>
<dbReference type="NCBIfam" id="TIGR01913">
    <property type="entry name" value="bet_lambda"/>
    <property type="match status" value="1"/>
</dbReference>
<evidence type="ECO:0000313" key="3">
    <source>
        <dbReference type="Proteomes" id="UP000004226"/>
    </source>
</evidence>
<dbReference type="GO" id="GO:0006310">
    <property type="term" value="P:DNA recombination"/>
    <property type="evidence" value="ECO:0007669"/>
    <property type="project" value="InterPro"/>
</dbReference>
<dbReference type="GO" id="GO:0003677">
    <property type="term" value="F:DNA binding"/>
    <property type="evidence" value="ECO:0007669"/>
    <property type="project" value="InterPro"/>
</dbReference>
<dbReference type="AlphaFoldDB" id="D0GLJ4"/>
<feature type="compositionally biased region" description="Basic and acidic residues" evidence="1">
    <location>
        <begin position="235"/>
        <end position="251"/>
    </location>
</feature>
<sequence>MGRLTQNEANDKLIIFKVGNDEVKLSNNIVKRYLVTGQGNVTDEEIMYFMKLCKARNLNPFVRDAYLIKYSDKDAATIVVAKDAIEKRAIQHPKYNGKEVGLYIIKKETGDLEKRNGTIYLKEKEEIAGAWCTVYRKDWDNPVTVEVNFDEYVGRKKDGTANINWANRPVTMITKVAKAQALREAFIEEISGMYEAEEAGINVNDLDDTPIEQKDMQNMPDVTNTVQETEIDDEDLKKELFDNENKKNPLE</sequence>
<organism evidence="2 3">
    <name type="scientific">Pseudoleptotrichia goodfellowii F0264</name>
    <dbReference type="NCBI Taxonomy" id="596323"/>
    <lineage>
        <taxon>Bacteria</taxon>
        <taxon>Fusobacteriati</taxon>
        <taxon>Fusobacteriota</taxon>
        <taxon>Fusobacteriia</taxon>
        <taxon>Fusobacteriales</taxon>
        <taxon>Leptotrichiaceae</taxon>
        <taxon>Pseudoleptotrichia</taxon>
    </lineage>
</organism>
<gene>
    <name evidence="2" type="primary">bet</name>
    <name evidence="2" type="ORF">HMPREF0554_0900</name>
</gene>
<dbReference type="EMBL" id="ADAD01000117">
    <property type="protein sequence ID" value="EEY35049.1"/>
    <property type="molecule type" value="Genomic_DNA"/>
</dbReference>
<dbReference type="Pfam" id="PF03837">
    <property type="entry name" value="RecT"/>
    <property type="match status" value="1"/>
</dbReference>